<sequence length="335" mass="37379">MSWYSIIDFFKGRTGRVLIFSAIFLVVFLLMAKRYRDKTSNEDQVIAAFPKPPGGQWWSDTSLPKEQEVDYVVTDRRANYQSYHPPAVTVPDLASRFIPPVEKSEELIDIPREPLILTQRTAEADENSPNTESVHKPETDNLFEEGDLLHAVLMAPVSSDQQDAPVQARLSAPFVRNGKTILPLGTRIFGRLRSSQNGRMYFDRKWTIDLASGDKIEITGVIQESSQDPVSGDYLTTDGQSGIQGIVTEPKEKEDHHWEKLAGTFASAAGRIAQDRTRTAIGDQIPASGRNILLEGTSDLIDDYTDNLGNLDSETLKPRNPVSIPSGTRFYLQVI</sequence>
<organism evidence="2 3">
    <name type="scientific">Luteolibacter pohnpeiensis</name>
    <dbReference type="NCBI Taxonomy" id="454153"/>
    <lineage>
        <taxon>Bacteria</taxon>
        <taxon>Pseudomonadati</taxon>
        <taxon>Verrucomicrobiota</taxon>
        <taxon>Verrucomicrobiia</taxon>
        <taxon>Verrucomicrobiales</taxon>
        <taxon>Verrucomicrobiaceae</taxon>
        <taxon>Luteolibacter</taxon>
    </lineage>
</organism>
<comment type="caution">
    <text evidence="2">The sequence shown here is derived from an EMBL/GenBank/DDBJ whole genome shotgun (WGS) entry which is preliminary data.</text>
</comment>
<evidence type="ECO:0000313" key="3">
    <source>
        <dbReference type="Proteomes" id="UP000603141"/>
    </source>
</evidence>
<dbReference type="AlphaFoldDB" id="A0A934S9Q2"/>
<keyword evidence="1" id="KW-1133">Transmembrane helix</keyword>
<dbReference type="EMBL" id="JAENIJ010000047">
    <property type="protein sequence ID" value="MBK1884413.1"/>
    <property type="molecule type" value="Genomic_DNA"/>
</dbReference>
<accession>A0A934S9Q2</accession>
<dbReference type="Proteomes" id="UP000603141">
    <property type="component" value="Unassembled WGS sequence"/>
</dbReference>
<keyword evidence="3" id="KW-1185">Reference proteome</keyword>
<proteinExistence type="predicted"/>
<keyword evidence="1" id="KW-0472">Membrane</keyword>
<feature type="transmembrane region" description="Helical" evidence="1">
    <location>
        <begin position="15"/>
        <end position="32"/>
    </location>
</feature>
<name>A0A934S9Q2_9BACT</name>
<dbReference type="RefSeq" id="WP_200273575.1">
    <property type="nucleotide sequence ID" value="NZ_JAENIJ010000047.1"/>
</dbReference>
<reference evidence="2" key="1">
    <citation type="submission" date="2021-01" db="EMBL/GenBank/DDBJ databases">
        <title>Modified the classification status of verrucomicrobia.</title>
        <authorList>
            <person name="Feng X."/>
        </authorList>
    </citation>
    <scope>NUCLEOTIDE SEQUENCE</scope>
    <source>
        <strain evidence="2">KCTC 22041</strain>
    </source>
</reference>
<protein>
    <submittedName>
        <fullName evidence="2">TrbI/VirB10 family protein</fullName>
    </submittedName>
</protein>
<gene>
    <name evidence="2" type="ORF">JIN85_18495</name>
</gene>
<evidence type="ECO:0000313" key="2">
    <source>
        <dbReference type="EMBL" id="MBK1884413.1"/>
    </source>
</evidence>
<keyword evidence="1" id="KW-0812">Transmembrane</keyword>
<evidence type="ECO:0000256" key="1">
    <source>
        <dbReference type="SAM" id="Phobius"/>
    </source>
</evidence>